<evidence type="ECO:0000256" key="1">
    <source>
        <dbReference type="ARBA" id="ARBA00007162"/>
    </source>
</evidence>
<organism evidence="5 6">
    <name type="scientific">Cohnella endophytica</name>
    <dbReference type="NCBI Taxonomy" id="2419778"/>
    <lineage>
        <taxon>Bacteria</taxon>
        <taxon>Bacillati</taxon>
        <taxon>Bacillota</taxon>
        <taxon>Bacilli</taxon>
        <taxon>Bacillales</taxon>
        <taxon>Paenibacillaceae</taxon>
        <taxon>Cohnella</taxon>
    </lineage>
</organism>
<dbReference type="Pfam" id="PF12974">
    <property type="entry name" value="Phosphonate-bd"/>
    <property type="match status" value="1"/>
</dbReference>
<dbReference type="InterPro" id="IPR001638">
    <property type="entry name" value="Solute-binding_3/MltF_N"/>
</dbReference>
<evidence type="ECO:0000313" key="6">
    <source>
        <dbReference type="Proteomes" id="UP000282076"/>
    </source>
</evidence>
<accession>A0A494X3Q8</accession>
<dbReference type="OrthoDB" id="9776786at2"/>
<dbReference type="SUPFAM" id="SSF53850">
    <property type="entry name" value="Periplasmic binding protein-like II"/>
    <property type="match status" value="1"/>
</dbReference>
<keyword evidence="2" id="KW-0732">Signal</keyword>
<evidence type="ECO:0000313" key="5">
    <source>
        <dbReference type="EMBL" id="RKP44271.1"/>
    </source>
</evidence>
<dbReference type="Gene3D" id="3.40.190.10">
    <property type="entry name" value="Periplasmic binding protein-like II"/>
    <property type="match status" value="2"/>
</dbReference>
<dbReference type="AlphaFoldDB" id="A0A494X3Q8"/>
<reference evidence="5 6" key="1">
    <citation type="submission" date="2018-10" db="EMBL/GenBank/DDBJ databases">
        <title>Cohnella sp. M2MS4P-1, whole genome shotgun sequence.</title>
        <authorList>
            <person name="Tuo L."/>
        </authorList>
    </citation>
    <scope>NUCLEOTIDE SEQUENCE [LARGE SCALE GENOMIC DNA]</scope>
    <source>
        <strain evidence="5 6">M2MS4P-1</strain>
    </source>
</reference>
<feature type="region of interest" description="Disordered" evidence="3">
    <location>
        <begin position="30"/>
        <end position="61"/>
    </location>
</feature>
<dbReference type="RefSeq" id="WP_120980097.1">
    <property type="nucleotide sequence ID" value="NZ_RBZM01000019.1"/>
</dbReference>
<dbReference type="PANTHER" id="PTHR35841">
    <property type="entry name" value="PHOSPHONATES-BINDING PERIPLASMIC PROTEIN"/>
    <property type="match status" value="1"/>
</dbReference>
<dbReference type="SMART" id="SM00062">
    <property type="entry name" value="PBPb"/>
    <property type="match status" value="1"/>
</dbReference>
<evidence type="ECO:0000256" key="3">
    <source>
        <dbReference type="SAM" id="MobiDB-lite"/>
    </source>
</evidence>
<dbReference type="Proteomes" id="UP000282076">
    <property type="component" value="Unassembled WGS sequence"/>
</dbReference>
<dbReference type="EMBL" id="RBZM01000019">
    <property type="protein sequence ID" value="RKP44271.1"/>
    <property type="molecule type" value="Genomic_DNA"/>
</dbReference>
<sequence length="333" mass="36103">MLNRLPKFRMLLVISIVMLVIAGCGNKNDNSNASSESPSATNTESASPEQSSESPSPSAEGYVPTELTVQFVPSQNAETLEAKAKPLEKLLSDKLGIPVKVSVSTDYNTIIEAMQSKKVDVGFLPPNTYVQAKEMGAAEVILQAQRFGVNEKDGTPTTELVDSYKSMILVKADSGIKTLADLKGKKIAFQSATSSAGYVYPAVEMKKAGIDPNTDVTSIELKGHDKGVLAVLNGDADAAAVFQDARNIVKKDVPDIFEKVVPMHFTIPIPNDTISVRADMNKDWIAKIQDAFISLGQNEESHKIIFEIYSHEGYVKSDDSHFDSVREYAAALK</sequence>
<name>A0A494X3Q8_9BACL</name>
<dbReference type="NCBIfam" id="TIGR01098">
    <property type="entry name" value="3A0109s03R"/>
    <property type="match status" value="1"/>
</dbReference>
<proteinExistence type="inferred from homology"/>
<dbReference type="InterPro" id="IPR005770">
    <property type="entry name" value="PhnD"/>
</dbReference>
<protein>
    <submittedName>
        <fullName evidence="5">Phosphate/phosphite/phosphonate ABC transporter substrate-binding protein</fullName>
    </submittedName>
</protein>
<dbReference type="CDD" id="cd01071">
    <property type="entry name" value="PBP2_PhnD_like"/>
    <property type="match status" value="1"/>
</dbReference>
<evidence type="ECO:0000256" key="2">
    <source>
        <dbReference type="ARBA" id="ARBA00022729"/>
    </source>
</evidence>
<feature type="compositionally biased region" description="Low complexity" evidence="3">
    <location>
        <begin position="44"/>
        <end position="60"/>
    </location>
</feature>
<dbReference type="GO" id="GO:0055085">
    <property type="term" value="P:transmembrane transport"/>
    <property type="evidence" value="ECO:0007669"/>
    <property type="project" value="InterPro"/>
</dbReference>
<feature type="domain" description="Solute-binding protein family 3/N-terminal" evidence="4">
    <location>
        <begin position="66"/>
        <end position="312"/>
    </location>
</feature>
<comment type="caution">
    <text evidence="5">The sequence shown here is derived from an EMBL/GenBank/DDBJ whole genome shotgun (WGS) entry which is preliminary data.</text>
</comment>
<keyword evidence="6" id="KW-1185">Reference proteome</keyword>
<evidence type="ECO:0000259" key="4">
    <source>
        <dbReference type="SMART" id="SM00062"/>
    </source>
</evidence>
<dbReference type="PROSITE" id="PS51257">
    <property type="entry name" value="PROKAR_LIPOPROTEIN"/>
    <property type="match status" value="1"/>
</dbReference>
<feature type="compositionally biased region" description="Polar residues" evidence="3">
    <location>
        <begin position="30"/>
        <end position="43"/>
    </location>
</feature>
<dbReference type="PANTHER" id="PTHR35841:SF1">
    <property type="entry name" value="PHOSPHONATES-BINDING PERIPLASMIC PROTEIN"/>
    <property type="match status" value="1"/>
</dbReference>
<comment type="similarity">
    <text evidence="1">Belongs to the phosphate/phosphite/phosphonate binding protein family.</text>
</comment>
<dbReference type="GO" id="GO:0043190">
    <property type="term" value="C:ATP-binding cassette (ABC) transporter complex"/>
    <property type="evidence" value="ECO:0007669"/>
    <property type="project" value="InterPro"/>
</dbReference>
<gene>
    <name evidence="5" type="ORF">D7Z26_26770</name>
</gene>